<comment type="subcellular location">
    <subcellularLocation>
        <location evidence="4">Cell junction</location>
        <location evidence="4">Adherens junction</location>
    </subcellularLocation>
    <subcellularLocation>
        <location evidence="2 22">Cell membrane</location>
        <topology evidence="2 22">Single-pass type I membrane protein</topology>
    </subcellularLocation>
    <subcellularLocation>
        <location evidence="3">Cytoplasm</location>
    </subcellularLocation>
    <subcellularLocation>
        <location evidence="1">Endosome</location>
    </subcellularLocation>
    <subcellularLocation>
        <location evidence="5">Golgi apparatus</location>
        <location evidence="5">trans-Golgi network</location>
    </subcellularLocation>
</comment>
<evidence type="ECO:0000256" key="4">
    <source>
        <dbReference type="ARBA" id="ARBA00004536"/>
    </source>
</evidence>
<dbReference type="GO" id="GO:0001764">
    <property type="term" value="P:neuron migration"/>
    <property type="evidence" value="ECO:0007669"/>
    <property type="project" value="UniProtKB-ARBA"/>
</dbReference>
<evidence type="ECO:0000256" key="21">
    <source>
        <dbReference type="PROSITE-ProRule" id="PRU00043"/>
    </source>
</evidence>
<evidence type="ECO:0000256" key="7">
    <source>
        <dbReference type="ARBA" id="ARBA00022490"/>
    </source>
</evidence>
<evidence type="ECO:0000313" key="26">
    <source>
        <dbReference type="Ensembl" id="ENSPMGP00000015751.1"/>
    </source>
</evidence>
<dbReference type="AlphaFoldDB" id="A0A3B4AGY9"/>
<dbReference type="PRINTS" id="PR00205">
    <property type="entry name" value="CADHERIN"/>
</dbReference>
<evidence type="ECO:0000256" key="5">
    <source>
        <dbReference type="ARBA" id="ARBA00004601"/>
    </source>
</evidence>
<dbReference type="InterPro" id="IPR020894">
    <property type="entry name" value="Cadherin_CS"/>
</dbReference>
<dbReference type="GO" id="GO:0005768">
    <property type="term" value="C:endosome"/>
    <property type="evidence" value="ECO:0007669"/>
    <property type="project" value="UniProtKB-SubCell"/>
</dbReference>
<dbReference type="GO" id="GO:0005794">
    <property type="term" value="C:Golgi apparatus"/>
    <property type="evidence" value="ECO:0007669"/>
    <property type="project" value="UniProtKB-SubCell"/>
</dbReference>
<keyword evidence="15" id="KW-0965">Cell junction</keyword>
<reference evidence="26" key="1">
    <citation type="submission" date="2025-08" db="UniProtKB">
        <authorList>
            <consortium name="Ensembl"/>
        </authorList>
    </citation>
    <scope>IDENTIFICATION</scope>
</reference>
<dbReference type="GO" id="GO:0007156">
    <property type="term" value="P:homophilic cell adhesion via plasma membrane adhesion molecules"/>
    <property type="evidence" value="ECO:0007669"/>
    <property type="project" value="InterPro"/>
</dbReference>
<evidence type="ECO:0000256" key="6">
    <source>
        <dbReference type="ARBA" id="ARBA00022475"/>
    </source>
</evidence>
<evidence type="ECO:0000256" key="3">
    <source>
        <dbReference type="ARBA" id="ARBA00004496"/>
    </source>
</evidence>
<sequence length="762" mass="84698">MQIQPPVSSHLKLHSNSHNVSRIHYIFISDVRLYIFLIYLKQIIPNTSLENLGTDHFAHMSGHLKRVKRDWVIPPLNLPENDRGPFPKYIVKIKTSKDSNVEINYRITGPGADEPPVGLFTIDRRSGVLQVTQLLDREQRDKYKLWVHAIHAHDGNKAEEPMELIIHIVDMNDNRPEFTPSSFYGQISESARAGDSVMRVMATDRDDPETDHAMIKYRILSQSPEVPSDYIFAINPLSGVISLTGGGLDRETHSEYYLVIHAADMNGEGLSATCTVTITITDSNDNAPQFLIKSASASVPENEAGAEVIRLKVTDEDELGSANTNTKYSIIKGNEGAHFKISTSPDKMEGILSTAKKLDFESTSVFTLLIIVTNEAPFTRPVSTSTATITVTVEDKNEPPMFSPSRIQVALSEDAPIGSSVTYLRAVDPDTARTTKIRYVFYILNADAAGWFNLDQDTGRVSVRSDLDRESHFVRDNMYTVPVLAYDNDTAPATGTGTLIVTLVDVNDNAPVIQQRRVSVCNVDPVPVQLDIVDSDSPENAAPFTVELQGEHSKSWNIKVNASGTTLDQLILPIFNVQWEGGSFIVLSFAVLLLLLILRRRKKHMDHVALLKDPSRDNIFCYDEEGGGEEDRDFDPSLLHRGLNERHEVLCSDVVPVNQTRPSYRHHPQPNEDIGHFLTENLVAADGDSTAPPYDSLLVFDYEGAGSEAESLSSLDSSSDSELDQDFGALQDWGPRFSRLADMYTEGMEDDNDTLPGKTEWV</sequence>
<dbReference type="GO" id="GO:0001841">
    <property type="term" value="P:neural tube formation"/>
    <property type="evidence" value="ECO:0007669"/>
    <property type="project" value="UniProtKB-ARBA"/>
</dbReference>
<keyword evidence="18 24" id="KW-0472">Membrane</keyword>
<dbReference type="PROSITE" id="PS00232">
    <property type="entry name" value="CADHERIN_1"/>
    <property type="match status" value="2"/>
</dbReference>
<accession>A0A3B4AGY9</accession>
<dbReference type="PROSITE" id="PS50268">
    <property type="entry name" value="CADHERIN_2"/>
    <property type="match status" value="4"/>
</dbReference>
<dbReference type="Gene3D" id="4.10.900.10">
    <property type="entry name" value="TCF3-CBD (Catenin binding domain)"/>
    <property type="match status" value="1"/>
</dbReference>
<dbReference type="GO" id="GO:0034332">
    <property type="term" value="P:adherens junction organization"/>
    <property type="evidence" value="ECO:0007669"/>
    <property type="project" value="UniProtKB-ARBA"/>
</dbReference>
<dbReference type="Proteomes" id="UP000261520">
    <property type="component" value="Unplaced"/>
</dbReference>
<feature type="transmembrane region" description="Helical" evidence="24">
    <location>
        <begin position="579"/>
        <end position="598"/>
    </location>
</feature>
<evidence type="ECO:0000256" key="17">
    <source>
        <dbReference type="ARBA" id="ARBA00023034"/>
    </source>
</evidence>
<dbReference type="GO" id="GO:0008013">
    <property type="term" value="F:beta-catenin binding"/>
    <property type="evidence" value="ECO:0007669"/>
    <property type="project" value="TreeGrafter"/>
</dbReference>
<evidence type="ECO:0000256" key="19">
    <source>
        <dbReference type="ARBA" id="ARBA00023180"/>
    </source>
</evidence>
<dbReference type="Gene3D" id="2.60.40.60">
    <property type="entry name" value="Cadherins"/>
    <property type="match status" value="5"/>
</dbReference>
<keyword evidence="8 22" id="KW-0812">Transmembrane</keyword>
<dbReference type="GO" id="GO:0016339">
    <property type="term" value="P:calcium-dependent cell-cell adhesion via plasma membrane cell adhesion molecules"/>
    <property type="evidence" value="ECO:0007669"/>
    <property type="project" value="TreeGrafter"/>
</dbReference>
<keyword evidence="12" id="KW-0967">Endosome</keyword>
<dbReference type="GO" id="GO:0007043">
    <property type="term" value="P:cell-cell junction assembly"/>
    <property type="evidence" value="ECO:0007669"/>
    <property type="project" value="TreeGrafter"/>
</dbReference>
<evidence type="ECO:0000256" key="23">
    <source>
        <dbReference type="RuleBase" id="RU004357"/>
    </source>
</evidence>
<keyword evidence="13 21" id="KW-0106">Calcium</keyword>
<evidence type="ECO:0000256" key="8">
    <source>
        <dbReference type="ARBA" id="ARBA00022692"/>
    </source>
</evidence>
<dbReference type="InterPro" id="IPR002126">
    <property type="entry name" value="Cadherin-like_dom"/>
</dbReference>
<dbReference type="Pfam" id="PF01049">
    <property type="entry name" value="CADH_Y-type_LIR"/>
    <property type="match status" value="1"/>
</dbReference>
<evidence type="ECO:0000313" key="27">
    <source>
        <dbReference type="Proteomes" id="UP000261520"/>
    </source>
</evidence>
<dbReference type="InterPro" id="IPR000233">
    <property type="entry name" value="Cadherin_Y-type_LIR"/>
</dbReference>
<dbReference type="Pfam" id="PF00028">
    <property type="entry name" value="Cadherin"/>
    <property type="match status" value="4"/>
</dbReference>
<evidence type="ECO:0000256" key="24">
    <source>
        <dbReference type="SAM" id="Phobius"/>
    </source>
</evidence>
<evidence type="ECO:0000256" key="14">
    <source>
        <dbReference type="ARBA" id="ARBA00022889"/>
    </source>
</evidence>
<dbReference type="GO" id="GO:0016342">
    <property type="term" value="C:catenin complex"/>
    <property type="evidence" value="ECO:0007669"/>
    <property type="project" value="TreeGrafter"/>
</dbReference>
<dbReference type="GO" id="GO:0007498">
    <property type="term" value="P:mesoderm development"/>
    <property type="evidence" value="ECO:0007669"/>
    <property type="project" value="UniProtKB-ARBA"/>
</dbReference>
<dbReference type="InterPro" id="IPR015919">
    <property type="entry name" value="Cadherin-like_sf"/>
</dbReference>
<protein>
    <recommendedName>
        <fullName evidence="20">Cadherin-1</fullName>
    </recommendedName>
</protein>
<dbReference type="PANTHER" id="PTHR24027:SF319">
    <property type="entry name" value="CADHERIN-1"/>
    <property type="match status" value="1"/>
</dbReference>
<keyword evidence="11" id="KW-0677">Repeat</keyword>
<dbReference type="CDD" id="cd11304">
    <property type="entry name" value="Cadherin_repeat"/>
    <property type="match status" value="3"/>
</dbReference>
<dbReference type="SMART" id="SM00112">
    <property type="entry name" value="CA"/>
    <property type="match status" value="4"/>
</dbReference>
<evidence type="ECO:0000256" key="20">
    <source>
        <dbReference type="ARBA" id="ARBA00023893"/>
    </source>
</evidence>
<keyword evidence="9" id="KW-0479">Metal-binding</keyword>
<evidence type="ECO:0000256" key="9">
    <source>
        <dbReference type="ARBA" id="ARBA00022723"/>
    </source>
</evidence>
<dbReference type="GO" id="GO:0005509">
    <property type="term" value="F:calcium ion binding"/>
    <property type="evidence" value="ECO:0007669"/>
    <property type="project" value="UniProtKB-UniRule"/>
</dbReference>
<dbReference type="GO" id="GO:0007398">
    <property type="term" value="P:ectoderm development"/>
    <property type="evidence" value="ECO:0007669"/>
    <property type="project" value="UniProtKB-ARBA"/>
</dbReference>
<evidence type="ECO:0000256" key="22">
    <source>
        <dbReference type="RuleBase" id="RU003318"/>
    </source>
</evidence>
<dbReference type="PANTHER" id="PTHR24027">
    <property type="entry name" value="CADHERIN-23"/>
    <property type="match status" value="1"/>
</dbReference>
<dbReference type="FunFam" id="2.60.40.60:FF:000095">
    <property type="entry name" value="Cadherin 13"/>
    <property type="match status" value="1"/>
</dbReference>
<name>A0A3B4AGY9_9GOBI</name>
<keyword evidence="14 22" id="KW-0130">Cell adhesion</keyword>
<evidence type="ECO:0000256" key="2">
    <source>
        <dbReference type="ARBA" id="ARBA00004251"/>
    </source>
</evidence>
<reference evidence="26" key="2">
    <citation type="submission" date="2025-09" db="UniProtKB">
        <authorList>
            <consortium name="Ensembl"/>
        </authorList>
    </citation>
    <scope>IDENTIFICATION</scope>
</reference>
<evidence type="ECO:0000256" key="12">
    <source>
        <dbReference type="ARBA" id="ARBA00022753"/>
    </source>
</evidence>
<dbReference type="FunFam" id="2.60.40.60:FF:000022">
    <property type="entry name" value="Cadherin 2"/>
    <property type="match status" value="1"/>
</dbReference>
<proteinExistence type="predicted"/>
<feature type="domain" description="Cadherin" evidence="25">
    <location>
        <begin position="95"/>
        <end position="178"/>
    </location>
</feature>
<dbReference type="InterPro" id="IPR039808">
    <property type="entry name" value="Cadherin"/>
</dbReference>
<organism evidence="26 27">
    <name type="scientific">Periophthalmus magnuspinnatus</name>
    <dbReference type="NCBI Taxonomy" id="409849"/>
    <lineage>
        <taxon>Eukaryota</taxon>
        <taxon>Metazoa</taxon>
        <taxon>Chordata</taxon>
        <taxon>Craniata</taxon>
        <taxon>Vertebrata</taxon>
        <taxon>Euteleostomi</taxon>
        <taxon>Actinopterygii</taxon>
        <taxon>Neopterygii</taxon>
        <taxon>Teleostei</taxon>
        <taxon>Neoteleostei</taxon>
        <taxon>Acanthomorphata</taxon>
        <taxon>Gobiaria</taxon>
        <taxon>Gobiiformes</taxon>
        <taxon>Gobioidei</taxon>
        <taxon>Gobiidae</taxon>
        <taxon>Oxudercinae</taxon>
        <taxon>Periophthalmus</taxon>
    </lineage>
</organism>
<keyword evidence="19" id="KW-0325">Glycoprotein</keyword>
<dbReference type="FunFam" id="4.10.900.10:FF:000001">
    <property type="entry name" value="Cadherin 2"/>
    <property type="match status" value="1"/>
</dbReference>
<dbReference type="GO" id="GO:0045296">
    <property type="term" value="F:cadherin binding"/>
    <property type="evidence" value="ECO:0007669"/>
    <property type="project" value="TreeGrafter"/>
</dbReference>
<evidence type="ECO:0000256" key="15">
    <source>
        <dbReference type="ARBA" id="ARBA00022949"/>
    </source>
</evidence>
<feature type="domain" description="Cadherin" evidence="25">
    <location>
        <begin position="179"/>
        <end position="290"/>
    </location>
</feature>
<dbReference type="Ensembl" id="ENSPMGT00000016805.1">
    <property type="protein sequence ID" value="ENSPMGP00000015751.1"/>
    <property type="gene ID" value="ENSPMGG00000012873.1"/>
</dbReference>
<keyword evidence="6" id="KW-1003">Cell membrane</keyword>
<dbReference type="SUPFAM" id="SSF49313">
    <property type="entry name" value="Cadherin-like"/>
    <property type="match status" value="4"/>
</dbReference>
<evidence type="ECO:0000256" key="10">
    <source>
        <dbReference type="ARBA" id="ARBA00022729"/>
    </source>
</evidence>
<keyword evidence="27" id="KW-1185">Reference proteome</keyword>
<keyword evidence="17" id="KW-0333">Golgi apparatus</keyword>
<dbReference type="FunFam" id="2.60.40.60:FF:000019">
    <property type="entry name" value="Cadherin 2"/>
    <property type="match status" value="1"/>
</dbReference>
<comment type="function">
    <text evidence="23">Cadherins are calcium-dependent cell adhesion proteins.</text>
</comment>
<dbReference type="GO" id="GO:0060027">
    <property type="term" value="P:convergent extension involved in gastrulation"/>
    <property type="evidence" value="ECO:0007669"/>
    <property type="project" value="UniProtKB-ARBA"/>
</dbReference>
<evidence type="ECO:0000256" key="1">
    <source>
        <dbReference type="ARBA" id="ARBA00004177"/>
    </source>
</evidence>
<dbReference type="GO" id="GO:0044331">
    <property type="term" value="P:cell-cell adhesion mediated by cadherin"/>
    <property type="evidence" value="ECO:0007669"/>
    <property type="project" value="TreeGrafter"/>
</dbReference>
<dbReference type="STRING" id="409849.ENSPMGP00000015751"/>
<dbReference type="GO" id="GO:0030010">
    <property type="term" value="P:establishment of cell polarity"/>
    <property type="evidence" value="ECO:0007669"/>
    <property type="project" value="UniProtKB-ARBA"/>
</dbReference>
<evidence type="ECO:0000256" key="16">
    <source>
        <dbReference type="ARBA" id="ARBA00022989"/>
    </source>
</evidence>
<dbReference type="GO" id="GO:0042074">
    <property type="term" value="P:cell migration involved in gastrulation"/>
    <property type="evidence" value="ECO:0007669"/>
    <property type="project" value="UniProtKB-ARBA"/>
</dbReference>
<feature type="domain" description="Cadherin" evidence="25">
    <location>
        <begin position="291"/>
        <end position="402"/>
    </location>
</feature>
<keyword evidence="7" id="KW-0963">Cytoplasm</keyword>
<dbReference type="FunFam" id="2.60.40.60:FF:000011">
    <property type="entry name" value="Cadherin 1"/>
    <property type="match status" value="1"/>
</dbReference>
<keyword evidence="16 24" id="KW-1133">Transmembrane helix</keyword>
<evidence type="ECO:0000256" key="18">
    <source>
        <dbReference type="ARBA" id="ARBA00023136"/>
    </source>
</evidence>
<dbReference type="GO" id="GO:0000902">
    <property type="term" value="P:cell morphogenesis"/>
    <property type="evidence" value="ECO:0007669"/>
    <property type="project" value="TreeGrafter"/>
</dbReference>
<evidence type="ECO:0000256" key="13">
    <source>
        <dbReference type="ARBA" id="ARBA00022837"/>
    </source>
</evidence>
<evidence type="ECO:0000259" key="25">
    <source>
        <dbReference type="PROSITE" id="PS50268"/>
    </source>
</evidence>
<dbReference type="GO" id="GO:0005912">
    <property type="term" value="C:adherens junction"/>
    <property type="evidence" value="ECO:0007669"/>
    <property type="project" value="UniProtKB-SubCell"/>
</dbReference>
<keyword evidence="10" id="KW-0732">Signal</keyword>
<evidence type="ECO:0000256" key="11">
    <source>
        <dbReference type="ARBA" id="ARBA00022737"/>
    </source>
</evidence>
<feature type="domain" description="Cadherin" evidence="25">
    <location>
        <begin position="403"/>
        <end position="513"/>
    </location>
</feature>
<dbReference type="InterPro" id="IPR027397">
    <property type="entry name" value="Catenin-bd_sf"/>
</dbReference>